<feature type="compositionally biased region" description="Low complexity" evidence="3">
    <location>
        <begin position="677"/>
        <end position="717"/>
    </location>
</feature>
<feature type="coiled-coil region" evidence="2">
    <location>
        <begin position="150"/>
        <end position="208"/>
    </location>
</feature>
<feature type="compositionally biased region" description="Basic and acidic residues" evidence="3">
    <location>
        <begin position="858"/>
        <end position="870"/>
    </location>
</feature>
<dbReference type="GO" id="GO:0070319">
    <property type="term" value="C:Golgi to plasma membrane transport vesicle"/>
    <property type="evidence" value="ECO:0007669"/>
    <property type="project" value="TreeGrafter"/>
</dbReference>
<dbReference type="PROSITE" id="PS50096">
    <property type="entry name" value="IQ"/>
    <property type="match status" value="1"/>
</dbReference>
<sequence length="903" mass="93943">MEPTATATGTAGTPPNPPTRPSRPVSAISVTSSSAASTSTSPAPSLSGRDRVPISERLSSVVKQAIETPPSPATPTTAAATTVTQPALTNTQADPALEPSRGGNDSMPAAAAATSTPASPTAAAMTSPLPPLDDPASITPELVNDLRIQLSQSSLRESQLQRAVNALEEELGRAQSHAVAFESALAEMSKLRERMEHMSTQLRHEEERNHEMEVSRRAIDAEYESLSVSLFDQANNMVKEQSMLRAHAERRAFMAETRLRDAEGVVESLRIELAGLKRLLEDDDGIASDADGAAAETANGPPSTTQVARPPNTAGEEWQSDALPITLVPPTLIAAATPTALVTGTADTLAIPPSPQPVPTSRRGSAIAAAPLTTTATPTLHPHLASEFHTFLTTLFAPTGRHTNYLTAADRENALYRTKFMERLFEEDVKPTLAFPAISWLQKKSLAGAVSSNALAIMPRRTPILVKRKPKTGGGSTALRSAAKSLLPALQSFGSAGVAGFAVPGGPLVPPAPSSSGYSPTGSPTTHATSLFAGEHEHENDEPLEYAPDTCECWGCGTPIVNLAPLTVVALSDADTPRPVCKLCRGKLVAVCQMFAYLRRLAAGIVPRTRLMGAGHVRSGSDAGAESDGGRSREGTNEAGDQQQQQQPSQAQDKFSTAALFQRFSTVTASLSSRYGAQSPAPTANTPASALEPATNGGATTSGTGGDASPSTASTSLPSSLSAFSASLFGGGISSSSSSAAGVARDPSPSGGNGRNSPVQPQPAQPQVHVDLEPTVPLTPEFVGALWSDLCRLRQRMFMARLAIPLPGNEDLFEGHEVVERVVKARDEAASRAAEAAGADQVPVPAAPLGGGPSKIEGSGRDEQLKDGSTKDPGSIAAPVKPEQQQLQQQQVKVVVEEAKASE</sequence>
<dbReference type="STRING" id="765915.A0A1Y2HJB6"/>
<feature type="compositionally biased region" description="Low complexity" evidence="3">
    <location>
        <begin position="22"/>
        <end position="47"/>
    </location>
</feature>
<dbReference type="SUPFAM" id="SSF144284">
    <property type="entry name" value="Sec2 N-terminal region"/>
    <property type="match status" value="1"/>
</dbReference>
<feature type="region of interest" description="Disordered" evidence="3">
    <location>
        <begin position="615"/>
        <end position="655"/>
    </location>
</feature>
<proteinExistence type="predicted"/>
<dbReference type="EMBL" id="MCFL01000027">
    <property type="protein sequence ID" value="ORZ34639.1"/>
    <property type="molecule type" value="Genomic_DNA"/>
</dbReference>
<feature type="compositionally biased region" description="Low complexity" evidence="3">
    <location>
        <begin position="74"/>
        <end position="89"/>
    </location>
</feature>
<accession>A0A1Y2HJB6</accession>
<dbReference type="PANTHER" id="PTHR14430:SF0">
    <property type="entry name" value="SEC2P DOMAIN-CONTAINING PROTEIN"/>
    <property type="match status" value="1"/>
</dbReference>
<feature type="compositionally biased region" description="Low complexity" evidence="3">
    <location>
        <begin position="878"/>
        <end position="889"/>
    </location>
</feature>
<reference evidence="5 6" key="1">
    <citation type="submission" date="2016-07" db="EMBL/GenBank/DDBJ databases">
        <title>Pervasive Adenine N6-methylation of Active Genes in Fungi.</title>
        <authorList>
            <consortium name="DOE Joint Genome Institute"/>
            <person name="Mondo S.J."/>
            <person name="Dannebaum R.O."/>
            <person name="Kuo R.C."/>
            <person name="Labutti K."/>
            <person name="Haridas S."/>
            <person name="Kuo A."/>
            <person name="Salamov A."/>
            <person name="Ahrendt S.R."/>
            <person name="Lipzen A."/>
            <person name="Sullivan W."/>
            <person name="Andreopoulos W.B."/>
            <person name="Clum A."/>
            <person name="Lindquist E."/>
            <person name="Daum C."/>
            <person name="Ramamoorthy G.K."/>
            <person name="Gryganskyi A."/>
            <person name="Culley D."/>
            <person name="Magnuson J.K."/>
            <person name="James T.Y."/>
            <person name="O'Malley M.A."/>
            <person name="Stajich J.E."/>
            <person name="Spatafora J.W."/>
            <person name="Visel A."/>
            <person name="Grigoriev I.V."/>
        </authorList>
    </citation>
    <scope>NUCLEOTIDE SEQUENCE [LARGE SCALE GENOMIC DNA]</scope>
    <source>
        <strain evidence="5 6">PL171</strain>
    </source>
</reference>
<protein>
    <recommendedName>
        <fullName evidence="4">GDP/GTP exchange factor Sec2 N-terminal domain-containing protein</fullName>
    </recommendedName>
</protein>
<dbReference type="Proteomes" id="UP000193411">
    <property type="component" value="Unassembled WGS sequence"/>
</dbReference>
<dbReference type="Gene3D" id="6.10.140.910">
    <property type="match status" value="1"/>
</dbReference>
<dbReference type="GO" id="GO:0005085">
    <property type="term" value="F:guanyl-nucleotide exchange factor activity"/>
    <property type="evidence" value="ECO:0007669"/>
    <property type="project" value="InterPro"/>
</dbReference>
<feature type="domain" description="GDP/GTP exchange factor Sec2 N-terminal" evidence="4">
    <location>
        <begin position="147"/>
        <end position="282"/>
    </location>
</feature>
<evidence type="ECO:0000256" key="1">
    <source>
        <dbReference type="ARBA" id="ARBA00023054"/>
    </source>
</evidence>
<dbReference type="Pfam" id="PF25555">
    <property type="entry name" value="RAB3A-like_C"/>
    <property type="match status" value="1"/>
</dbReference>
<feature type="compositionally biased region" description="Low complexity" evidence="3">
    <location>
        <begin position="106"/>
        <end position="127"/>
    </location>
</feature>
<dbReference type="PANTHER" id="PTHR14430">
    <property type="entry name" value="RABIN3-RELATED"/>
    <property type="match status" value="1"/>
</dbReference>
<evidence type="ECO:0000313" key="5">
    <source>
        <dbReference type="EMBL" id="ORZ34639.1"/>
    </source>
</evidence>
<feature type="region of interest" description="Disordered" evidence="3">
    <location>
        <begin position="735"/>
        <end position="766"/>
    </location>
</feature>
<organism evidence="5 6">
    <name type="scientific">Catenaria anguillulae PL171</name>
    <dbReference type="NCBI Taxonomy" id="765915"/>
    <lineage>
        <taxon>Eukaryota</taxon>
        <taxon>Fungi</taxon>
        <taxon>Fungi incertae sedis</taxon>
        <taxon>Blastocladiomycota</taxon>
        <taxon>Blastocladiomycetes</taxon>
        <taxon>Blastocladiales</taxon>
        <taxon>Catenariaceae</taxon>
        <taxon>Catenaria</taxon>
    </lineage>
</organism>
<name>A0A1Y2HJB6_9FUNG</name>
<feature type="region of interest" description="Disordered" evidence="3">
    <location>
        <begin position="291"/>
        <end position="317"/>
    </location>
</feature>
<feature type="region of interest" description="Disordered" evidence="3">
    <location>
        <begin position="834"/>
        <end position="889"/>
    </location>
</feature>
<feature type="region of interest" description="Disordered" evidence="3">
    <location>
        <begin position="1"/>
        <end position="137"/>
    </location>
</feature>
<feature type="compositionally biased region" description="Low complexity" evidence="3">
    <location>
        <begin position="1"/>
        <end position="13"/>
    </location>
</feature>
<evidence type="ECO:0000256" key="3">
    <source>
        <dbReference type="SAM" id="MobiDB-lite"/>
    </source>
</evidence>
<dbReference type="InterPro" id="IPR009449">
    <property type="entry name" value="Sec2_N"/>
</dbReference>
<gene>
    <name evidence="5" type="ORF">BCR44DRAFT_1436131</name>
</gene>
<dbReference type="InterPro" id="IPR040351">
    <property type="entry name" value="RAB3IL/RAB3IP/Sec2"/>
</dbReference>
<feature type="region of interest" description="Disordered" evidence="3">
    <location>
        <begin position="675"/>
        <end position="717"/>
    </location>
</feature>
<feature type="compositionally biased region" description="Low complexity" evidence="3">
    <location>
        <begin position="642"/>
        <end position="652"/>
    </location>
</feature>
<comment type="caution">
    <text evidence="5">The sequence shown here is derived from an EMBL/GenBank/DDBJ whole genome shotgun (WGS) entry which is preliminary data.</text>
</comment>
<dbReference type="AlphaFoldDB" id="A0A1Y2HJB6"/>
<dbReference type="GO" id="GO:0006887">
    <property type="term" value="P:exocytosis"/>
    <property type="evidence" value="ECO:0007669"/>
    <property type="project" value="TreeGrafter"/>
</dbReference>
<evidence type="ECO:0000256" key="2">
    <source>
        <dbReference type="SAM" id="Coils"/>
    </source>
</evidence>
<evidence type="ECO:0000313" key="6">
    <source>
        <dbReference type="Proteomes" id="UP000193411"/>
    </source>
</evidence>
<dbReference type="OrthoDB" id="5560525at2759"/>
<evidence type="ECO:0000259" key="4">
    <source>
        <dbReference type="Pfam" id="PF06428"/>
    </source>
</evidence>
<keyword evidence="1 2" id="KW-0175">Coiled coil</keyword>
<feature type="compositionally biased region" description="Low complexity" evidence="3">
    <location>
        <begin position="834"/>
        <end position="848"/>
    </location>
</feature>
<dbReference type="Pfam" id="PF06428">
    <property type="entry name" value="Sec2p"/>
    <property type="match status" value="1"/>
</dbReference>
<dbReference type="GO" id="GO:0051286">
    <property type="term" value="C:cell tip"/>
    <property type="evidence" value="ECO:0007669"/>
    <property type="project" value="TreeGrafter"/>
</dbReference>
<keyword evidence="6" id="KW-1185">Reference proteome</keyword>